<reference evidence="1" key="2">
    <citation type="submission" date="2023-05" db="EMBL/GenBank/DDBJ databases">
        <authorList>
            <consortium name="Lawrence Berkeley National Laboratory"/>
            <person name="Steindorff A."/>
            <person name="Hensen N."/>
            <person name="Bonometti L."/>
            <person name="Westerberg I."/>
            <person name="Brannstrom I.O."/>
            <person name="Guillou S."/>
            <person name="Cros-Aarteil S."/>
            <person name="Calhoun S."/>
            <person name="Haridas S."/>
            <person name="Kuo A."/>
            <person name="Mondo S."/>
            <person name="Pangilinan J."/>
            <person name="Riley R."/>
            <person name="Labutti K."/>
            <person name="Andreopoulos B."/>
            <person name="Lipzen A."/>
            <person name="Chen C."/>
            <person name="Yanf M."/>
            <person name="Daum C."/>
            <person name="Ng V."/>
            <person name="Clum A."/>
            <person name="Ohm R."/>
            <person name="Martin F."/>
            <person name="Silar P."/>
            <person name="Natvig D."/>
            <person name="Lalanne C."/>
            <person name="Gautier V."/>
            <person name="Ament-Velasquez S.L."/>
            <person name="Kruys A."/>
            <person name="Hutchinson M.I."/>
            <person name="Powell A.J."/>
            <person name="Barry K."/>
            <person name="Miller A.N."/>
            <person name="Grigoriev I.V."/>
            <person name="Debuchy R."/>
            <person name="Gladieux P."/>
            <person name="Thoren M.H."/>
            <person name="Johannesson H."/>
        </authorList>
    </citation>
    <scope>NUCLEOTIDE SEQUENCE</scope>
    <source>
        <strain evidence="1">CBS 757.83</strain>
    </source>
</reference>
<reference evidence="1" key="1">
    <citation type="journal article" date="2023" name="Mol. Phylogenet. Evol.">
        <title>Genome-scale phylogeny and comparative genomics of the fungal order Sordariales.</title>
        <authorList>
            <person name="Hensen N."/>
            <person name="Bonometti L."/>
            <person name="Westerberg I."/>
            <person name="Brannstrom I.O."/>
            <person name="Guillou S."/>
            <person name="Cros-Aarteil S."/>
            <person name="Calhoun S."/>
            <person name="Haridas S."/>
            <person name="Kuo A."/>
            <person name="Mondo S."/>
            <person name="Pangilinan J."/>
            <person name="Riley R."/>
            <person name="LaButti K."/>
            <person name="Andreopoulos B."/>
            <person name="Lipzen A."/>
            <person name="Chen C."/>
            <person name="Yan M."/>
            <person name="Daum C."/>
            <person name="Ng V."/>
            <person name="Clum A."/>
            <person name="Steindorff A."/>
            <person name="Ohm R.A."/>
            <person name="Martin F."/>
            <person name="Silar P."/>
            <person name="Natvig D.O."/>
            <person name="Lalanne C."/>
            <person name="Gautier V."/>
            <person name="Ament-Velasquez S.L."/>
            <person name="Kruys A."/>
            <person name="Hutchinson M.I."/>
            <person name="Powell A.J."/>
            <person name="Barry K."/>
            <person name="Miller A.N."/>
            <person name="Grigoriev I.V."/>
            <person name="Debuchy R."/>
            <person name="Gladieux P."/>
            <person name="Hiltunen Thoren M."/>
            <person name="Johannesson H."/>
        </authorList>
    </citation>
    <scope>NUCLEOTIDE SEQUENCE</scope>
    <source>
        <strain evidence="1">CBS 757.83</strain>
    </source>
</reference>
<evidence type="ECO:0000313" key="1">
    <source>
        <dbReference type="EMBL" id="KAK4104721.1"/>
    </source>
</evidence>
<gene>
    <name evidence="1" type="ORF">N658DRAFT_187265</name>
</gene>
<protein>
    <submittedName>
        <fullName evidence="1">Uncharacterized protein</fullName>
    </submittedName>
</protein>
<organism evidence="1 2">
    <name type="scientific">Parathielavia hyrcaniae</name>
    <dbReference type="NCBI Taxonomy" id="113614"/>
    <lineage>
        <taxon>Eukaryota</taxon>
        <taxon>Fungi</taxon>
        <taxon>Dikarya</taxon>
        <taxon>Ascomycota</taxon>
        <taxon>Pezizomycotina</taxon>
        <taxon>Sordariomycetes</taxon>
        <taxon>Sordariomycetidae</taxon>
        <taxon>Sordariales</taxon>
        <taxon>Chaetomiaceae</taxon>
        <taxon>Parathielavia</taxon>
    </lineage>
</organism>
<proteinExistence type="predicted"/>
<keyword evidence="2" id="KW-1185">Reference proteome</keyword>
<comment type="caution">
    <text evidence="1">The sequence shown here is derived from an EMBL/GenBank/DDBJ whole genome shotgun (WGS) entry which is preliminary data.</text>
</comment>
<dbReference type="Proteomes" id="UP001305647">
    <property type="component" value="Unassembled WGS sequence"/>
</dbReference>
<accession>A0AAN6Q875</accession>
<evidence type="ECO:0000313" key="2">
    <source>
        <dbReference type="Proteomes" id="UP001305647"/>
    </source>
</evidence>
<name>A0AAN6Q875_9PEZI</name>
<dbReference type="AlphaFoldDB" id="A0AAN6Q875"/>
<dbReference type="EMBL" id="MU863626">
    <property type="protein sequence ID" value="KAK4104721.1"/>
    <property type="molecule type" value="Genomic_DNA"/>
</dbReference>
<sequence>MAGTSSSAFWGGGRGPGSWFPQTGLSVASCPVTQSVPVCRCFCIDEWPSPVEFPFVDYSCEARRLLGDQQGPGGQVGTGSRQRERELVMTELGSTGLWWQGTVNQPVSQPASRASIIDCRLDGRDSAWLRMRWFDASRWMGSRRAKYQLPYQEHPDSRHT</sequence>